<keyword evidence="4" id="KW-0032">Aminotransferase</keyword>
<dbReference type="EMBL" id="JAVRBG010000008">
    <property type="protein sequence ID" value="MDT0294893.1"/>
    <property type="molecule type" value="Genomic_DNA"/>
</dbReference>
<proteinExistence type="predicted"/>
<dbReference type="InterPro" id="IPR015421">
    <property type="entry name" value="PyrdxlP-dep_Trfase_major"/>
</dbReference>
<name>A0ABU2KJQ7_9FLAO</name>
<dbReference type="PANTHER" id="PTHR13693">
    <property type="entry name" value="CLASS II AMINOTRANSFERASE/8-AMINO-7-OXONONANOATE SYNTHASE"/>
    <property type="match status" value="1"/>
</dbReference>
<evidence type="ECO:0000256" key="2">
    <source>
        <dbReference type="ARBA" id="ARBA00022679"/>
    </source>
</evidence>
<sequence length="801" mass="92316">MAQVKHNHFLDTVDQVFNYAKELKILHLEAQGEKFNGRSIRIEGKDVFHFGTTGYLGLEQDERLKEGAKKAIDNFGTQFPLSKSYIAHPLYKNLEKMLYRIYGQPVVIAKNATLAHMAAIPVIARDNDAILLDHQVHWSVQDAAKRLKLRGVKVELVRHNRLDILEKKIQEISSTVDKIWYMADGVYSMYGDFSPVNKLLKLSKKYKQLHLYFDDVHGMSWFGENGRGYVFEQLQSLPNKVCIVGTLSKTFGANGSFIICGDKLIQQKIKNFGGPLTFSAQLDPASVGAAIASAKIHLSKEITKFQKELKDKIDYFNMLLEKYQLPLVEKNESPVFFIATGVPETGYQLTRLLLDGGFYVNMGLFPAVPSTNTGLRITISRHNQKEDILELTKALAKLYPNVMATTGNTMERLSKAFKQDFYFKEEKVEDVNFKVIQKHSIEEIDRKLWNESFLGEGILDWDGFHFIEKCFRHHQLKEHQWKFFYIQIFDCSGELLVLGAFTLSLWKDDLLTKSSISKQIELKRINDPYFLTSKVLSLGSLFSDGLPLYINKNSHKEQKAVNVLFQTLEDIASKNNASQIILRDFNLSSSYKNTFQLQGFIPVHMPEVCVIEEMKWSSLEEYVNTLSKKSKKHFEKDIAAYSHLVEIETIDEVNEEKLSHFYKLFKNVKNKNFGLNTFTYPKTVFEEMNKSKHWEFICIYIKNNSSETKRAIGVMFCYKNGQSTYVPSLIGLDYTYNEKYQTYRQLLFASIWRANKAGFQKVDFGISANFEKKKLGAKVIPKIAYVQSDTNFKMDYLETQQ</sequence>
<dbReference type="RefSeq" id="WP_311401822.1">
    <property type="nucleotide sequence ID" value="NZ_JAVRBG010000008.1"/>
</dbReference>
<dbReference type="InterPro" id="IPR015424">
    <property type="entry name" value="PyrdxlP-dep_Trfase"/>
</dbReference>
<comment type="caution">
    <text evidence="4">The sequence shown here is derived from an EMBL/GenBank/DDBJ whole genome shotgun (WGS) entry which is preliminary data.</text>
</comment>
<organism evidence="4 5">
    <name type="scientific">Mesonia ostreae</name>
    <dbReference type="NCBI Taxonomy" id="861110"/>
    <lineage>
        <taxon>Bacteria</taxon>
        <taxon>Pseudomonadati</taxon>
        <taxon>Bacteroidota</taxon>
        <taxon>Flavobacteriia</taxon>
        <taxon>Flavobacteriales</taxon>
        <taxon>Flavobacteriaceae</taxon>
        <taxon>Mesonia</taxon>
    </lineage>
</organism>
<dbReference type="Proteomes" id="UP001182991">
    <property type="component" value="Unassembled WGS sequence"/>
</dbReference>
<dbReference type="InterPro" id="IPR015422">
    <property type="entry name" value="PyrdxlP-dep_Trfase_small"/>
</dbReference>
<comment type="cofactor">
    <cofactor evidence="1">
        <name>pyridoxal 5'-phosphate</name>
        <dbReference type="ChEBI" id="CHEBI:597326"/>
    </cofactor>
</comment>
<feature type="domain" description="Aminotransferase class I/classII large" evidence="3">
    <location>
        <begin position="46"/>
        <end position="386"/>
    </location>
</feature>
<dbReference type="Gene3D" id="3.40.640.10">
    <property type="entry name" value="Type I PLP-dependent aspartate aminotransferase-like (Major domain)"/>
    <property type="match status" value="1"/>
</dbReference>
<dbReference type="Gene3D" id="3.90.1150.10">
    <property type="entry name" value="Aspartate Aminotransferase, domain 1"/>
    <property type="match status" value="1"/>
</dbReference>
<evidence type="ECO:0000256" key="1">
    <source>
        <dbReference type="ARBA" id="ARBA00001933"/>
    </source>
</evidence>
<evidence type="ECO:0000313" key="5">
    <source>
        <dbReference type="Proteomes" id="UP001182991"/>
    </source>
</evidence>
<dbReference type="InterPro" id="IPR016181">
    <property type="entry name" value="Acyl_CoA_acyltransferase"/>
</dbReference>
<accession>A0ABU2KJQ7</accession>
<keyword evidence="2" id="KW-0808">Transferase</keyword>
<evidence type="ECO:0000313" key="4">
    <source>
        <dbReference type="EMBL" id="MDT0294893.1"/>
    </source>
</evidence>
<protein>
    <submittedName>
        <fullName evidence="4">Aminotransferase class I/II-fold pyridoxal phosphate-dependent enzyme</fullName>
    </submittedName>
</protein>
<evidence type="ECO:0000259" key="3">
    <source>
        <dbReference type="Pfam" id="PF00155"/>
    </source>
</evidence>
<keyword evidence="5" id="KW-1185">Reference proteome</keyword>
<gene>
    <name evidence="4" type="ORF">RLT85_09625</name>
</gene>
<dbReference type="Pfam" id="PF00155">
    <property type="entry name" value="Aminotran_1_2"/>
    <property type="match status" value="1"/>
</dbReference>
<reference evidence="5" key="1">
    <citation type="submission" date="2023-07" db="EMBL/GenBank/DDBJ databases">
        <title>Isolating and identifying novel microbial strains from the Mariana Trench.</title>
        <authorList>
            <person name="Fu H."/>
        </authorList>
    </citation>
    <scope>NUCLEOTIDE SEQUENCE [LARGE SCALE GENOMIC DNA]</scope>
    <source>
        <strain evidence="5">T-y2</strain>
    </source>
</reference>
<dbReference type="InterPro" id="IPR050087">
    <property type="entry name" value="AON_synthase_class-II"/>
</dbReference>
<dbReference type="SUPFAM" id="SSF55729">
    <property type="entry name" value="Acyl-CoA N-acyltransferases (Nat)"/>
    <property type="match status" value="1"/>
</dbReference>
<dbReference type="SUPFAM" id="SSF53383">
    <property type="entry name" value="PLP-dependent transferases"/>
    <property type="match status" value="1"/>
</dbReference>
<dbReference type="GO" id="GO:0008483">
    <property type="term" value="F:transaminase activity"/>
    <property type="evidence" value="ECO:0007669"/>
    <property type="project" value="UniProtKB-KW"/>
</dbReference>
<dbReference type="InterPro" id="IPR004839">
    <property type="entry name" value="Aminotransferase_I/II_large"/>
</dbReference>
<dbReference type="PANTHER" id="PTHR13693:SF3">
    <property type="entry name" value="LD36009P"/>
    <property type="match status" value="1"/>
</dbReference>